<keyword evidence="6" id="KW-0227">DNA damage</keyword>
<keyword evidence="7" id="KW-0378">Hydrolase</keyword>
<dbReference type="InterPro" id="IPR004808">
    <property type="entry name" value="AP_endonuc_1"/>
</dbReference>
<dbReference type="GO" id="GO:0006284">
    <property type="term" value="P:base-excision repair"/>
    <property type="evidence" value="ECO:0007669"/>
    <property type="project" value="TreeGrafter"/>
</dbReference>
<dbReference type="OMA" id="ENITYMX"/>
<evidence type="ECO:0000256" key="4">
    <source>
        <dbReference type="ARBA" id="ARBA00012115"/>
    </source>
</evidence>
<evidence type="ECO:0000256" key="5">
    <source>
        <dbReference type="ARBA" id="ARBA00022723"/>
    </source>
</evidence>
<comment type="similarity">
    <text evidence="3">Belongs to the DNA repair enzymes AP/ExoA family.</text>
</comment>
<organism evidence="11 12">
    <name type="scientific">Mola mola</name>
    <name type="common">Ocean sunfish</name>
    <name type="synonym">Tetraodon mola</name>
    <dbReference type="NCBI Taxonomy" id="94237"/>
    <lineage>
        <taxon>Eukaryota</taxon>
        <taxon>Metazoa</taxon>
        <taxon>Chordata</taxon>
        <taxon>Craniata</taxon>
        <taxon>Vertebrata</taxon>
        <taxon>Euteleostomi</taxon>
        <taxon>Actinopterygii</taxon>
        <taxon>Neopterygii</taxon>
        <taxon>Teleostei</taxon>
        <taxon>Neoteleostei</taxon>
        <taxon>Acanthomorphata</taxon>
        <taxon>Eupercaria</taxon>
        <taxon>Tetraodontiformes</taxon>
        <taxon>Molidae</taxon>
        <taxon>Mola</taxon>
    </lineage>
</organism>
<name>A0A3Q3WRJ0_MOLML</name>
<sequence length="192" mass="22187">MYQIDDCLLLFLEPELKYLKSFFPLKNLKFIKNCIYFKLAKLMNVKGANSAIKRRKILLYLKQKNTDLVFLQETHLEKEDLLLLQRDWVGNVLYSAGASSQRGVAILILKNFNIKILKQQSDEKGRWLAIDAELFGIRCTFMNIYAPTADLPGFFVEVSNEITQFGNSYVVLGGDFNNVRNPNVDKTCFPRF</sequence>
<comment type="catalytic activity">
    <reaction evidence="1">
        <text>Exonucleolytic cleavage in the 3'- to 5'-direction to yield nucleoside 5'-phosphates.</text>
        <dbReference type="EC" id="3.1.11.2"/>
    </reaction>
</comment>
<evidence type="ECO:0000256" key="7">
    <source>
        <dbReference type="ARBA" id="ARBA00022801"/>
    </source>
</evidence>
<dbReference type="AlphaFoldDB" id="A0A3Q3WRJ0"/>
<proteinExistence type="inferred from homology"/>
<evidence type="ECO:0000256" key="6">
    <source>
        <dbReference type="ARBA" id="ARBA00022763"/>
    </source>
</evidence>
<accession>A0A3Q3WRJ0</accession>
<protein>
    <recommendedName>
        <fullName evidence="4">exodeoxyribonuclease III</fullName>
        <ecNumber evidence="4">3.1.11.2</ecNumber>
    </recommendedName>
</protein>
<dbReference type="CDD" id="cd09076">
    <property type="entry name" value="L1-EN"/>
    <property type="match status" value="1"/>
</dbReference>
<keyword evidence="8" id="KW-0460">Magnesium</keyword>
<dbReference type="PANTHER" id="PTHR22748">
    <property type="entry name" value="AP ENDONUCLEASE"/>
    <property type="match status" value="1"/>
</dbReference>
<keyword evidence="9" id="KW-0234">DNA repair</keyword>
<dbReference type="Ensembl" id="ENSMMOT00000018104.1">
    <property type="protein sequence ID" value="ENSMMOP00000017813.1"/>
    <property type="gene ID" value="ENSMMOG00000013519.1"/>
</dbReference>
<dbReference type="InterPro" id="IPR005135">
    <property type="entry name" value="Endo/exonuclease/phosphatase"/>
</dbReference>
<dbReference type="Gene3D" id="3.60.10.10">
    <property type="entry name" value="Endonuclease/exonuclease/phosphatase"/>
    <property type="match status" value="1"/>
</dbReference>
<dbReference type="EC" id="3.1.11.2" evidence="4"/>
<evidence type="ECO:0000256" key="3">
    <source>
        <dbReference type="ARBA" id="ARBA00007092"/>
    </source>
</evidence>
<dbReference type="GO" id="GO:0008081">
    <property type="term" value="F:phosphoric diester hydrolase activity"/>
    <property type="evidence" value="ECO:0007669"/>
    <property type="project" value="TreeGrafter"/>
</dbReference>
<dbReference type="PANTHER" id="PTHR22748:SF26">
    <property type="entry name" value="ENDONUCLEASE_EXONUCLEASE_PHOSPHATASE DOMAIN-CONTAINING PROTEIN"/>
    <property type="match status" value="1"/>
</dbReference>
<feature type="domain" description="Endonuclease/exonuclease/phosphatase" evidence="10">
    <location>
        <begin position="44"/>
        <end position="178"/>
    </location>
</feature>
<reference evidence="11" key="2">
    <citation type="submission" date="2025-09" db="UniProtKB">
        <authorList>
            <consortium name="Ensembl"/>
        </authorList>
    </citation>
    <scope>IDENTIFICATION</scope>
</reference>
<keyword evidence="5" id="KW-0479">Metal-binding</keyword>
<comment type="cofactor">
    <cofactor evidence="2">
        <name>Mg(2+)</name>
        <dbReference type="ChEBI" id="CHEBI:18420"/>
    </cofactor>
</comment>
<dbReference type="InterPro" id="IPR036691">
    <property type="entry name" value="Endo/exonu/phosph_ase_sf"/>
</dbReference>
<evidence type="ECO:0000256" key="8">
    <source>
        <dbReference type="ARBA" id="ARBA00022842"/>
    </source>
</evidence>
<evidence type="ECO:0000256" key="1">
    <source>
        <dbReference type="ARBA" id="ARBA00000493"/>
    </source>
</evidence>
<evidence type="ECO:0000256" key="2">
    <source>
        <dbReference type="ARBA" id="ARBA00001946"/>
    </source>
</evidence>
<evidence type="ECO:0000313" key="11">
    <source>
        <dbReference type="Ensembl" id="ENSMMOP00000017813.1"/>
    </source>
</evidence>
<dbReference type="GO" id="GO:0008311">
    <property type="term" value="F:double-stranded DNA 3'-5' DNA exonuclease activity"/>
    <property type="evidence" value="ECO:0007669"/>
    <property type="project" value="UniProtKB-EC"/>
</dbReference>
<dbReference type="STRING" id="94237.ENSMMOP00000017813"/>
<dbReference type="SUPFAM" id="SSF56219">
    <property type="entry name" value="DNase I-like"/>
    <property type="match status" value="1"/>
</dbReference>
<evidence type="ECO:0000259" key="10">
    <source>
        <dbReference type="Pfam" id="PF03372"/>
    </source>
</evidence>
<dbReference type="GO" id="GO:0003906">
    <property type="term" value="F:DNA-(apurinic or apyrimidinic site) endonuclease activity"/>
    <property type="evidence" value="ECO:0007669"/>
    <property type="project" value="TreeGrafter"/>
</dbReference>
<keyword evidence="12" id="KW-1185">Reference proteome</keyword>
<dbReference type="Proteomes" id="UP000261620">
    <property type="component" value="Unplaced"/>
</dbReference>
<dbReference type="GO" id="GO:0005634">
    <property type="term" value="C:nucleus"/>
    <property type="evidence" value="ECO:0007669"/>
    <property type="project" value="TreeGrafter"/>
</dbReference>
<reference evidence="11" key="1">
    <citation type="submission" date="2025-08" db="UniProtKB">
        <authorList>
            <consortium name="Ensembl"/>
        </authorList>
    </citation>
    <scope>IDENTIFICATION</scope>
</reference>
<evidence type="ECO:0000313" key="12">
    <source>
        <dbReference type="Proteomes" id="UP000261620"/>
    </source>
</evidence>
<dbReference type="GO" id="GO:0046872">
    <property type="term" value="F:metal ion binding"/>
    <property type="evidence" value="ECO:0007669"/>
    <property type="project" value="UniProtKB-KW"/>
</dbReference>
<dbReference type="Pfam" id="PF03372">
    <property type="entry name" value="Exo_endo_phos"/>
    <property type="match status" value="1"/>
</dbReference>
<evidence type="ECO:0000256" key="9">
    <source>
        <dbReference type="ARBA" id="ARBA00023204"/>
    </source>
</evidence>